<dbReference type="EMBL" id="AZJI01000004">
    <property type="protein sequence ID" value="ETD23893.1"/>
    <property type="molecule type" value="Genomic_DNA"/>
</dbReference>
<sequence>MQGLKNYKHRQAKRFFQIFVGFFSLHFVAFGIALGFGEDIRTLKADFTQKTLSQENTLIYSGTLLAKAPAKAKWIYEKPTPKEIYINGKKTTIYEPFLEQVSIGSAKRKIDFLQILRQAKLQKDGKYHSVYEDIDYALTLQGGKPQKLEFSDEFDNAVEIVFERVRINEAIDDKEFDFAIPPNVDIIRQ</sequence>
<dbReference type="CDD" id="cd16325">
    <property type="entry name" value="LolA"/>
    <property type="match status" value="1"/>
</dbReference>
<dbReference type="InterPro" id="IPR004564">
    <property type="entry name" value="OM_lipoprot_carrier_LolA-like"/>
</dbReference>
<dbReference type="SUPFAM" id="SSF89392">
    <property type="entry name" value="Prokaryotic lipoproteins and lipoprotein localization factors"/>
    <property type="match status" value="1"/>
</dbReference>
<gene>
    <name evidence="3" type="ORF">HMPREF2086_00639</name>
</gene>
<dbReference type="RefSeq" id="WP_023927364.1">
    <property type="nucleotide sequence ID" value="NZ_KI669454.1"/>
</dbReference>
<feature type="transmembrane region" description="Helical" evidence="2">
    <location>
        <begin position="15"/>
        <end position="36"/>
    </location>
</feature>
<dbReference type="PANTHER" id="PTHR35869:SF1">
    <property type="entry name" value="OUTER-MEMBRANE LIPOPROTEIN CARRIER PROTEIN"/>
    <property type="match status" value="1"/>
</dbReference>
<dbReference type="Pfam" id="PF03548">
    <property type="entry name" value="LolA"/>
    <property type="match status" value="1"/>
</dbReference>
<dbReference type="PANTHER" id="PTHR35869">
    <property type="entry name" value="OUTER-MEMBRANE LIPOPROTEIN CARRIER PROTEIN"/>
    <property type="match status" value="1"/>
</dbReference>
<comment type="caution">
    <text evidence="3">The sequence shown here is derived from an EMBL/GenBank/DDBJ whole genome shotgun (WGS) entry which is preliminary data.</text>
</comment>
<protein>
    <recommendedName>
        <fullName evidence="5">Outer-membrane lipoprotein carrier protein</fullName>
    </recommendedName>
</protein>
<keyword evidence="2" id="KW-1133">Transmembrane helix</keyword>
<organism evidence="3 4">
    <name type="scientific">Helicobacter macacae MIT 99-5501</name>
    <dbReference type="NCBI Taxonomy" id="1357400"/>
    <lineage>
        <taxon>Bacteria</taxon>
        <taxon>Pseudomonadati</taxon>
        <taxon>Campylobacterota</taxon>
        <taxon>Epsilonproteobacteria</taxon>
        <taxon>Campylobacterales</taxon>
        <taxon>Helicobacteraceae</taxon>
        <taxon>Helicobacter</taxon>
    </lineage>
</organism>
<accession>V8C8Z0</accession>
<keyword evidence="4" id="KW-1185">Reference proteome</keyword>
<dbReference type="PATRIC" id="fig|1357400.3.peg.873"/>
<dbReference type="NCBIfam" id="NF000663">
    <property type="entry name" value="PRK00031.2-1"/>
    <property type="match status" value="1"/>
</dbReference>
<dbReference type="Gene3D" id="2.50.20.10">
    <property type="entry name" value="Lipoprotein localisation LolA/LolB/LppX"/>
    <property type="match status" value="2"/>
</dbReference>
<dbReference type="NCBIfam" id="NF000664">
    <property type="entry name" value="PRK00031.2-2"/>
    <property type="match status" value="1"/>
</dbReference>
<keyword evidence="2" id="KW-0812">Transmembrane</keyword>
<dbReference type="eggNOG" id="COG2834">
    <property type="taxonomic scope" value="Bacteria"/>
</dbReference>
<evidence type="ECO:0000256" key="2">
    <source>
        <dbReference type="SAM" id="Phobius"/>
    </source>
</evidence>
<dbReference type="InterPro" id="IPR029046">
    <property type="entry name" value="LolA/LolB/LppX"/>
</dbReference>
<evidence type="ECO:0000313" key="3">
    <source>
        <dbReference type="EMBL" id="ETD23893.1"/>
    </source>
</evidence>
<evidence type="ECO:0008006" key="5">
    <source>
        <dbReference type="Google" id="ProtNLM"/>
    </source>
</evidence>
<dbReference type="STRING" id="1357400.HMPREF2086_00639"/>
<dbReference type="Proteomes" id="UP000018731">
    <property type="component" value="Unassembled WGS sequence"/>
</dbReference>
<reference evidence="3 4" key="1">
    <citation type="journal article" date="2014" name="Genome Announc.">
        <title>Draft genome sequences of six enterohepatic helicobacter species isolated from humans and one from rhesus macaques.</title>
        <authorList>
            <person name="Shen Z."/>
            <person name="Sheh A."/>
            <person name="Young S.K."/>
            <person name="Abouelliel A."/>
            <person name="Ward D.V."/>
            <person name="Earl A.M."/>
            <person name="Fox J.G."/>
        </authorList>
    </citation>
    <scope>NUCLEOTIDE SEQUENCE [LARGE SCALE GENOMIC DNA]</scope>
    <source>
        <strain evidence="3 4">MIT 99-5501</strain>
    </source>
</reference>
<keyword evidence="1" id="KW-0732">Signal</keyword>
<proteinExistence type="predicted"/>
<dbReference type="AlphaFoldDB" id="V8C8Z0"/>
<evidence type="ECO:0000313" key="4">
    <source>
        <dbReference type="Proteomes" id="UP000018731"/>
    </source>
</evidence>
<name>V8C8Z0_9HELI</name>
<dbReference type="OrthoDB" id="5339202at2"/>
<keyword evidence="2" id="KW-0472">Membrane</keyword>
<evidence type="ECO:0000256" key="1">
    <source>
        <dbReference type="ARBA" id="ARBA00022729"/>
    </source>
</evidence>
<dbReference type="HOGENOM" id="CLU_125914_0_0_7"/>